<protein>
    <submittedName>
        <fullName evidence="2">Uncharacterized protein</fullName>
    </submittedName>
</protein>
<feature type="non-terminal residue" evidence="2">
    <location>
        <position position="1"/>
    </location>
</feature>
<evidence type="ECO:0000256" key="1">
    <source>
        <dbReference type="SAM" id="Phobius"/>
    </source>
</evidence>
<evidence type="ECO:0000313" key="3">
    <source>
        <dbReference type="Proteomes" id="UP001476798"/>
    </source>
</evidence>
<keyword evidence="1" id="KW-0812">Transmembrane</keyword>
<accession>A0ABV0P7T3</accession>
<keyword evidence="1" id="KW-1133">Transmembrane helix</keyword>
<sequence>NWIIGLAAVMRYNVVIGSTVLRLVLLNVMGFRDIQKTSRASATEAQVTGAWEPLYLGASSVSHVQGLLSTNSEKSLYVPFLCSFH</sequence>
<keyword evidence="3" id="KW-1185">Reference proteome</keyword>
<gene>
    <name evidence="2" type="ORF">GOODEAATRI_025657</name>
</gene>
<reference evidence="2 3" key="1">
    <citation type="submission" date="2021-06" db="EMBL/GenBank/DDBJ databases">
        <authorList>
            <person name="Palmer J.M."/>
        </authorList>
    </citation>
    <scope>NUCLEOTIDE SEQUENCE [LARGE SCALE GENOMIC DNA]</scope>
    <source>
        <strain evidence="2 3">GA_2019</strain>
        <tissue evidence="2">Muscle</tissue>
    </source>
</reference>
<feature type="non-terminal residue" evidence="2">
    <location>
        <position position="85"/>
    </location>
</feature>
<name>A0ABV0P7T3_9TELE</name>
<proteinExistence type="predicted"/>
<feature type="transmembrane region" description="Helical" evidence="1">
    <location>
        <begin position="12"/>
        <end position="31"/>
    </location>
</feature>
<dbReference type="EMBL" id="JAHRIO010063019">
    <property type="protein sequence ID" value="MEQ2179504.1"/>
    <property type="molecule type" value="Genomic_DNA"/>
</dbReference>
<dbReference type="Proteomes" id="UP001476798">
    <property type="component" value="Unassembled WGS sequence"/>
</dbReference>
<keyword evidence="1" id="KW-0472">Membrane</keyword>
<organism evidence="2 3">
    <name type="scientific">Goodea atripinnis</name>
    <dbReference type="NCBI Taxonomy" id="208336"/>
    <lineage>
        <taxon>Eukaryota</taxon>
        <taxon>Metazoa</taxon>
        <taxon>Chordata</taxon>
        <taxon>Craniata</taxon>
        <taxon>Vertebrata</taxon>
        <taxon>Euteleostomi</taxon>
        <taxon>Actinopterygii</taxon>
        <taxon>Neopterygii</taxon>
        <taxon>Teleostei</taxon>
        <taxon>Neoteleostei</taxon>
        <taxon>Acanthomorphata</taxon>
        <taxon>Ovalentaria</taxon>
        <taxon>Atherinomorphae</taxon>
        <taxon>Cyprinodontiformes</taxon>
        <taxon>Goodeidae</taxon>
        <taxon>Goodea</taxon>
    </lineage>
</organism>
<comment type="caution">
    <text evidence="2">The sequence shown here is derived from an EMBL/GenBank/DDBJ whole genome shotgun (WGS) entry which is preliminary data.</text>
</comment>
<evidence type="ECO:0000313" key="2">
    <source>
        <dbReference type="EMBL" id="MEQ2179504.1"/>
    </source>
</evidence>